<keyword evidence="1" id="KW-0677">Repeat</keyword>
<feature type="repeat" description="TPR" evidence="3">
    <location>
        <begin position="331"/>
        <end position="364"/>
    </location>
</feature>
<dbReference type="InterPro" id="IPR011990">
    <property type="entry name" value="TPR-like_helical_dom_sf"/>
</dbReference>
<gene>
    <name evidence="7" type="primary">bamD</name>
    <name evidence="7" type="ORF">CLHUN_19290</name>
</gene>
<keyword evidence="2 3" id="KW-0802">TPR repeat</keyword>
<feature type="compositionally biased region" description="Basic and acidic residues" evidence="5">
    <location>
        <begin position="137"/>
        <end position="149"/>
    </location>
</feature>
<evidence type="ECO:0000313" key="8">
    <source>
        <dbReference type="Proteomes" id="UP000191554"/>
    </source>
</evidence>
<feature type="region of interest" description="Disordered" evidence="5">
    <location>
        <begin position="115"/>
        <end position="149"/>
    </location>
</feature>
<dbReference type="SUPFAM" id="SSF48452">
    <property type="entry name" value="TPR-like"/>
    <property type="match status" value="2"/>
</dbReference>
<keyword evidence="6" id="KW-0472">Membrane</keyword>
<accession>A0A1V4SJT7</accession>
<dbReference type="PANTHER" id="PTHR45586:SF1">
    <property type="entry name" value="LIPOPOLYSACCHARIDE ASSEMBLY PROTEIN B"/>
    <property type="match status" value="1"/>
</dbReference>
<keyword evidence="6" id="KW-1133">Transmembrane helix</keyword>
<protein>
    <submittedName>
        <fullName evidence="7">Outer membrane protein assembly factor BamD</fullName>
    </submittedName>
</protein>
<keyword evidence="4" id="KW-0175">Coiled coil</keyword>
<name>A0A1V4SJT7_RUMHU</name>
<sequence length="378" mass="42297">MFMDINQEIKSFTPIDIDRFSQENQVSEKVIDSVKAYNKAIEYLKTGSEDIAMIELKRVIAVNPDFYEAVNLLGLCYAYTNQLDKAQELFGKVVQGENTVLKAADYLNFITSGEGGHLKKSSRPAKSAVKPQKPSKVKKEAGKREEQHRGAEVQEEYILFKKLGEQLKKPSVALAFNLFGIVCLVAAVLFFAMAAKDSGEAPIDNEPAANAATNEDYDRALAENLELQKQLDAANLQLKQYKLSGDLSQVTSLNSQKKYIEASDKLSTIPVEELNADLKKKYDSLKKDVDPKAASLLTTQGNTLYNSEKYQEAIEKLEKVFKLGDKWSFGDKALYILGKSYVEQGDKQKASEAYEKLINQYPQSSYVKYAKSRLSSIQ</sequence>
<dbReference type="Pfam" id="PF13174">
    <property type="entry name" value="TPR_6"/>
    <property type="match status" value="1"/>
</dbReference>
<dbReference type="InterPro" id="IPR051012">
    <property type="entry name" value="CellSynth/LPSAsmb/PSIAsmb"/>
</dbReference>
<comment type="caution">
    <text evidence="7">The sequence shown here is derived from an EMBL/GenBank/DDBJ whole genome shotgun (WGS) entry which is preliminary data.</text>
</comment>
<dbReference type="Proteomes" id="UP000191554">
    <property type="component" value="Unassembled WGS sequence"/>
</dbReference>
<evidence type="ECO:0000256" key="4">
    <source>
        <dbReference type="SAM" id="Coils"/>
    </source>
</evidence>
<evidence type="ECO:0000256" key="3">
    <source>
        <dbReference type="PROSITE-ProRule" id="PRU00339"/>
    </source>
</evidence>
<organism evidence="7 8">
    <name type="scientific">Ruminiclostridium hungatei</name>
    <name type="common">Clostridium hungatei</name>
    <dbReference type="NCBI Taxonomy" id="48256"/>
    <lineage>
        <taxon>Bacteria</taxon>
        <taxon>Bacillati</taxon>
        <taxon>Bacillota</taxon>
        <taxon>Clostridia</taxon>
        <taxon>Eubacteriales</taxon>
        <taxon>Oscillospiraceae</taxon>
        <taxon>Ruminiclostridium</taxon>
    </lineage>
</organism>
<dbReference type="PANTHER" id="PTHR45586">
    <property type="entry name" value="TPR REPEAT-CONTAINING PROTEIN PA4667"/>
    <property type="match status" value="1"/>
</dbReference>
<keyword evidence="6" id="KW-0812">Transmembrane</keyword>
<dbReference type="RefSeq" id="WP_242656485.1">
    <property type="nucleotide sequence ID" value="NZ_MZGX01000011.1"/>
</dbReference>
<dbReference type="Gene3D" id="1.25.40.10">
    <property type="entry name" value="Tetratricopeptide repeat domain"/>
    <property type="match status" value="2"/>
</dbReference>
<feature type="transmembrane region" description="Helical" evidence="6">
    <location>
        <begin position="172"/>
        <end position="195"/>
    </location>
</feature>
<dbReference type="PROSITE" id="PS50005">
    <property type="entry name" value="TPR"/>
    <property type="match status" value="1"/>
</dbReference>
<dbReference type="AlphaFoldDB" id="A0A1V4SJT7"/>
<dbReference type="EMBL" id="MZGX01000011">
    <property type="protein sequence ID" value="OPX44130.1"/>
    <property type="molecule type" value="Genomic_DNA"/>
</dbReference>
<evidence type="ECO:0000256" key="2">
    <source>
        <dbReference type="ARBA" id="ARBA00022803"/>
    </source>
</evidence>
<proteinExistence type="predicted"/>
<feature type="coiled-coil region" evidence="4">
    <location>
        <begin position="210"/>
        <end position="244"/>
    </location>
</feature>
<keyword evidence="8" id="KW-1185">Reference proteome</keyword>
<dbReference type="InterPro" id="IPR019734">
    <property type="entry name" value="TPR_rpt"/>
</dbReference>
<evidence type="ECO:0000256" key="6">
    <source>
        <dbReference type="SAM" id="Phobius"/>
    </source>
</evidence>
<reference evidence="7 8" key="1">
    <citation type="submission" date="2017-03" db="EMBL/GenBank/DDBJ databases">
        <title>Genome sequence of Clostridium hungatei DSM 14427.</title>
        <authorList>
            <person name="Poehlein A."/>
            <person name="Daniel R."/>
        </authorList>
    </citation>
    <scope>NUCLEOTIDE SEQUENCE [LARGE SCALE GENOMIC DNA]</scope>
    <source>
        <strain evidence="7 8">DSM 14427</strain>
    </source>
</reference>
<evidence type="ECO:0000313" key="7">
    <source>
        <dbReference type="EMBL" id="OPX44130.1"/>
    </source>
</evidence>
<dbReference type="STRING" id="48256.CLHUN_19290"/>
<evidence type="ECO:0000256" key="5">
    <source>
        <dbReference type="SAM" id="MobiDB-lite"/>
    </source>
</evidence>
<evidence type="ECO:0000256" key="1">
    <source>
        <dbReference type="ARBA" id="ARBA00022737"/>
    </source>
</evidence>
<dbReference type="SMART" id="SM00028">
    <property type="entry name" value="TPR"/>
    <property type="match status" value="4"/>
</dbReference>